<dbReference type="Proteomes" id="UP001205311">
    <property type="component" value="Unassembled WGS sequence"/>
</dbReference>
<sequence length="1150" mass="129916">MRDRSGWHDGLLADLNDAWPGDLEHLRPGQMLDVELGLYLLTTVMPFRVAADAWTLFGGYPYSEVFGDVDTEEQRLRIRRARHYLWGMRRRREWLRALERYLRVPQELRGYDLDGLESPPRRREPSRAAGRFDRYERVLTTPPAFARSPLRVAGEGEYWFPVRDRRHSVVIPRDLLPAPEAKPHDLAAPLAGQGQPLEAEWAELEDAAREMDAREIAARVRRPNQWVRRLARVQLLVRDAAKGEFVPGRRFRIDRLLHLVGMVGAGKSTLRDVLAFWAATRRGLRITVLVGDVAETLALVDVFTTLSVLTAPVIGHSTREKHLQRLHRRLATTGAETMLAHEHSGFVHLSSACPLDALRGLEAQRPLRVSQAPCESLYPVDRPPARDAAALLDDDMPAPPKKKRARRHGCPLWTRCPRHHASRLLVDAQIWVANPASLVHSGVPQHLHAERLRYLELACRRSDLVIVDEADRVQMQLDIAFAPATTLVGRFPDSWLDEVSGHKVDELAREGRLQLSERDVEDWNTAVDTVTSATNRLYARLIKDAGLRKWITEDYFSALTLHHWLINTWFPDLRGGEDSAGDAPVDVERHEQRVRQRDRVDEILDAFRDEPLQQRRRNGADDDVTPVVNELVQLTLELLHARADTLLVRDRVRRIVLNLVGHDPAVAEDLDVHAARLEFTLILAALHHRLDLMTILWPRVETALNLEATSNVLSRRPPKDYEPVVPESPMGNILGFQFQLGERNQDGDQSGELRFFRCNGVGRELLLELPHLPAIDDRPGPNVLLMSATSWAGTSSRYNINAEVGAILRPHQKEIDAVLRTEFRKEFLHWPGTTTPLRLSGCEPQRRPHALRAMLDQLAVPDRSLAGATSKLEQELAAIEDLDRRRILLLVGSYEEARRAAEHLNTIPEWTGRVVLLVSDDSDLDDAWVTLPRDTSLTKLPRGDVARFPSGAGQILVAPLLALERGHNIVLRDGRAAIGSVYFLARPHPRPDDLTLAIHAINDWAVRQVRGPGKEFHQSALAAGSPDRAGLAFRKAARRRWIRFLTRRFAWSSLPADEKEAFTWDQLVVIWQVIGRLVRGGEPARAVFVDAAFSPREAGLRGVDTPDTSLLESMRAVLAPYFTDSHVSGLDRSLVKALYQPLYLALAEMD</sequence>
<comment type="caution">
    <text evidence="2">The sequence shown here is derived from an EMBL/GenBank/DDBJ whole genome shotgun (WGS) entry which is preliminary data.</text>
</comment>
<protein>
    <recommendedName>
        <fullName evidence="1">pPIWI-RE three-gene island domain-containing protein</fullName>
    </recommendedName>
</protein>
<gene>
    <name evidence="2" type="ORF">LX15_005086</name>
</gene>
<dbReference type="Pfam" id="PF18155">
    <property type="entry name" value="pPIWI_RE_Z"/>
    <property type="match status" value="1"/>
</dbReference>
<dbReference type="SUPFAM" id="SSF52540">
    <property type="entry name" value="P-loop containing nucleoside triphosphate hydrolases"/>
    <property type="match status" value="2"/>
</dbReference>
<reference evidence="2 3" key="1">
    <citation type="submission" date="2022-06" db="EMBL/GenBank/DDBJ databases">
        <title>Genomic Encyclopedia of Archaeal and Bacterial Type Strains, Phase II (KMG-II): from individual species to whole genera.</title>
        <authorList>
            <person name="Goeker M."/>
        </authorList>
    </citation>
    <scope>NUCLEOTIDE SEQUENCE [LARGE SCALE GENOMIC DNA]</scope>
    <source>
        <strain evidence="2 3">DSM 40477</strain>
    </source>
</reference>
<dbReference type="InterPro" id="IPR027417">
    <property type="entry name" value="P-loop_NTPase"/>
</dbReference>
<dbReference type="EMBL" id="JAMTCP010000040">
    <property type="protein sequence ID" value="MCP2261362.1"/>
    <property type="molecule type" value="Genomic_DNA"/>
</dbReference>
<evidence type="ECO:0000313" key="2">
    <source>
        <dbReference type="EMBL" id="MCP2261362.1"/>
    </source>
</evidence>
<evidence type="ECO:0000259" key="1">
    <source>
        <dbReference type="Pfam" id="PF18155"/>
    </source>
</evidence>
<keyword evidence="3" id="KW-1185">Reference proteome</keyword>
<proteinExistence type="predicted"/>
<accession>A0ABT1I0Q2</accession>
<dbReference type="RefSeq" id="WP_253672191.1">
    <property type="nucleotide sequence ID" value="NZ_JAMTCP010000040.1"/>
</dbReference>
<organism evidence="2 3">
    <name type="scientific">Streptoalloteichus tenebrarius (strain ATCC 17920 / DSM 40477 / JCM 4838 / CBS 697.72 / NBRC 16177 / NCIMB 11028 / NRRL B-12390 / A12253. 1 / ISP 5477)</name>
    <name type="common">Streptomyces tenebrarius</name>
    <dbReference type="NCBI Taxonomy" id="1933"/>
    <lineage>
        <taxon>Bacteria</taxon>
        <taxon>Bacillati</taxon>
        <taxon>Actinomycetota</taxon>
        <taxon>Actinomycetes</taxon>
        <taxon>Pseudonocardiales</taxon>
        <taxon>Pseudonocardiaceae</taxon>
        <taxon>Streptoalloteichus</taxon>
    </lineage>
</organism>
<evidence type="ECO:0000313" key="3">
    <source>
        <dbReference type="Proteomes" id="UP001205311"/>
    </source>
</evidence>
<feature type="domain" description="pPIWI-RE three-gene island" evidence="1">
    <location>
        <begin position="24"/>
        <end position="186"/>
    </location>
</feature>
<name>A0ABT1I0Q2_STRSD</name>
<dbReference type="InterPro" id="IPR055254">
    <property type="entry name" value="pPIWI_RE_Z"/>
</dbReference>